<dbReference type="EMBL" id="CP097509">
    <property type="protein sequence ID" value="URE19450.1"/>
    <property type="molecule type" value="Genomic_DNA"/>
</dbReference>
<sequence length="194" mass="21348">QILNACVVYPSNTGIHNIRQWQKHNGRRHDLKPHQAKKIFLINNEKKEGKAHLNQSSLEKKPDSTHSYLKMSPPPSANVELVKAAAAPDPVSPAIDGPSRFPLKLDHSLRHTEKAERAVKASQSRRAPSPGGADQMNRNLLRRPRKSNPVQRGRHDHPITSPIITATQIGTTQSSTSIRVSTTAGLLINSIKSA</sequence>
<organism evidence="2 3">
    <name type="scientific">Musa troglodytarum</name>
    <name type="common">fe'i banana</name>
    <dbReference type="NCBI Taxonomy" id="320322"/>
    <lineage>
        <taxon>Eukaryota</taxon>
        <taxon>Viridiplantae</taxon>
        <taxon>Streptophyta</taxon>
        <taxon>Embryophyta</taxon>
        <taxon>Tracheophyta</taxon>
        <taxon>Spermatophyta</taxon>
        <taxon>Magnoliopsida</taxon>
        <taxon>Liliopsida</taxon>
        <taxon>Zingiberales</taxon>
        <taxon>Musaceae</taxon>
        <taxon>Musa</taxon>
    </lineage>
</organism>
<feature type="region of interest" description="Disordered" evidence="1">
    <location>
        <begin position="113"/>
        <end position="158"/>
    </location>
</feature>
<proteinExistence type="predicted"/>
<keyword evidence="3" id="KW-1185">Reference proteome</keyword>
<reference evidence="2" key="1">
    <citation type="submission" date="2022-05" db="EMBL/GenBank/DDBJ databases">
        <title>The Musa troglodytarum L. genome provides insights into the mechanism of non-climacteric behaviour and enrichment of carotenoids.</title>
        <authorList>
            <person name="Wang J."/>
        </authorList>
    </citation>
    <scope>NUCLEOTIDE SEQUENCE</scope>
    <source>
        <tissue evidence="2">Leaf</tissue>
    </source>
</reference>
<dbReference type="AlphaFoldDB" id="A0A9E7GR03"/>
<name>A0A9E7GR03_9LILI</name>
<evidence type="ECO:0000313" key="3">
    <source>
        <dbReference type="Proteomes" id="UP001055439"/>
    </source>
</evidence>
<accession>A0A9E7GR03</accession>
<protein>
    <submittedName>
        <fullName evidence="2">Uncharacterized protein</fullName>
    </submittedName>
</protein>
<evidence type="ECO:0000313" key="2">
    <source>
        <dbReference type="EMBL" id="URE19450.1"/>
    </source>
</evidence>
<feature type="region of interest" description="Disordered" evidence="1">
    <location>
        <begin position="47"/>
        <end position="68"/>
    </location>
</feature>
<evidence type="ECO:0000256" key="1">
    <source>
        <dbReference type="SAM" id="MobiDB-lite"/>
    </source>
</evidence>
<gene>
    <name evidence="2" type="ORF">MUK42_10640</name>
</gene>
<dbReference type="Proteomes" id="UP001055439">
    <property type="component" value="Chromosome 7"/>
</dbReference>
<feature type="non-terminal residue" evidence="2">
    <location>
        <position position="1"/>
    </location>
</feature>